<dbReference type="Pfam" id="PF05954">
    <property type="entry name" value="Phage_GPD"/>
    <property type="match status" value="1"/>
</dbReference>
<dbReference type="AlphaFoldDB" id="A0A1G5J1V0"/>
<dbReference type="Proteomes" id="UP000198870">
    <property type="component" value="Unassembled WGS sequence"/>
</dbReference>
<gene>
    <name evidence="1" type="ORF">SAMN05216233_12422</name>
</gene>
<accession>A0A1G5J1V0</accession>
<reference evidence="1 2" key="1">
    <citation type="submission" date="2016-10" db="EMBL/GenBank/DDBJ databases">
        <authorList>
            <person name="de Groot N.N."/>
        </authorList>
    </citation>
    <scope>NUCLEOTIDE SEQUENCE [LARGE SCALE GENOMIC DNA]</scope>
    <source>
        <strain evidence="1 2">AA1</strain>
    </source>
</reference>
<dbReference type="Gene3D" id="2.30.110.50">
    <property type="match status" value="1"/>
</dbReference>
<dbReference type="STRING" id="419481.SAMN05216233_12422"/>
<keyword evidence="2" id="KW-1185">Reference proteome</keyword>
<dbReference type="SUPFAM" id="SSF69279">
    <property type="entry name" value="Phage tail proteins"/>
    <property type="match status" value="1"/>
</dbReference>
<organism evidence="1 2">
    <name type="scientific">Desulfoluna spongiiphila</name>
    <dbReference type="NCBI Taxonomy" id="419481"/>
    <lineage>
        <taxon>Bacteria</taxon>
        <taxon>Pseudomonadati</taxon>
        <taxon>Thermodesulfobacteriota</taxon>
        <taxon>Desulfobacteria</taxon>
        <taxon>Desulfobacterales</taxon>
        <taxon>Desulfolunaceae</taxon>
        <taxon>Desulfoluna</taxon>
    </lineage>
</organism>
<dbReference type="EMBL" id="FMUX01000024">
    <property type="protein sequence ID" value="SCY82343.1"/>
    <property type="molecule type" value="Genomic_DNA"/>
</dbReference>
<proteinExistence type="predicted"/>
<dbReference type="RefSeq" id="WP_092214673.1">
    <property type="nucleotide sequence ID" value="NZ_FMUX01000024.1"/>
</dbReference>
<evidence type="ECO:0000313" key="2">
    <source>
        <dbReference type="Proteomes" id="UP000198870"/>
    </source>
</evidence>
<dbReference type="OrthoDB" id="262740at2"/>
<name>A0A1G5J1V0_9BACT</name>
<dbReference type="Gene3D" id="3.55.50.10">
    <property type="entry name" value="Baseplate protein-like domains"/>
    <property type="match status" value="1"/>
</dbReference>
<evidence type="ECO:0000313" key="1">
    <source>
        <dbReference type="EMBL" id="SCY82343.1"/>
    </source>
</evidence>
<protein>
    <submittedName>
        <fullName evidence="1">Phage protein D</fullName>
    </submittedName>
</protein>
<sequence>MENEHLAIEVEGEEANDLYPHLVWVEVEKEAGLADMFALQLALSCDHQGTWELLEDARLRPWKQITFRAGFDAADETLLSGYITHMAPVFDPDPAACVLEIRGMDASVLMDRNEVLKAWPDKKDSDIAREIFESYGFTADVEETEVVHREAISTIIQRETDLQFLKRLALRNGFECYVEEKTGCFKKPNITAAPQPVLAVHFGNETSVHGFSLSVSALGPAHVAMAQVDRLGKEVLKTHISENDQPLLGRLDASDLRPAGISSATLCVDRKVATNQPEMDLFAKAIHHQAHWFVTGRGEVMGNHYGHVLKARQTVPIKGIGDTFSGLYTITRVTHTFTDEGYSQRFTAKRNALEPTGSETFSDSPFGL</sequence>